<evidence type="ECO:0000313" key="9">
    <source>
        <dbReference type="EnsemblMetazoa" id="HelroP110109"/>
    </source>
</evidence>
<dbReference type="RefSeq" id="XP_009013469.1">
    <property type="nucleotide sequence ID" value="XM_009015221.1"/>
</dbReference>
<dbReference type="GO" id="GO:0006508">
    <property type="term" value="P:proteolysis"/>
    <property type="evidence" value="ECO:0007669"/>
    <property type="project" value="UniProtKB-KW"/>
</dbReference>
<dbReference type="SUPFAM" id="SSF49854">
    <property type="entry name" value="Spermadhesin, CUB domain"/>
    <property type="match status" value="1"/>
</dbReference>
<organism evidence="9 10">
    <name type="scientific">Helobdella robusta</name>
    <name type="common">Californian leech</name>
    <dbReference type="NCBI Taxonomy" id="6412"/>
    <lineage>
        <taxon>Eukaryota</taxon>
        <taxon>Metazoa</taxon>
        <taxon>Spiralia</taxon>
        <taxon>Lophotrochozoa</taxon>
        <taxon>Annelida</taxon>
        <taxon>Clitellata</taxon>
        <taxon>Hirudinea</taxon>
        <taxon>Rhynchobdellida</taxon>
        <taxon>Glossiphoniidae</taxon>
        <taxon>Helobdella</taxon>
    </lineage>
</organism>
<feature type="domain" description="CUB" evidence="6">
    <location>
        <begin position="1"/>
        <end position="76"/>
    </location>
</feature>
<dbReference type="InterPro" id="IPR035914">
    <property type="entry name" value="Sperma_CUB_dom_sf"/>
</dbReference>
<dbReference type="InterPro" id="IPR001314">
    <property type="entry name" value="Peptidase_S1A"/>
</dbReference>
<dbReference type="CTD" id="20195143"/>
<dbReference type="Pfam" id="PF00431">
    <property type="entry name" value="CUB"/>
    <property type="match status" value="1"/>
</dbReference>
<dbReference type="KEGG" id="hro:HELRODRAFT_110109"/>
<dbReference type="Pfam" id="PF00089">
    <property type="entry name" value="Trypsin"/>
    <property type="match status" value="1"/>
</dbReference>
<proteinExistence type="predicted"/>
<dbReference type="SMART" id="SM00020">
    <property type="entry name" value="Tryp_SPc"/>
    <property type="match status" value="1"/>
</dbReference>
<dbReference type="CDD" id="cd00190">
    <property type="entry name" value="Tryp_SPc"/>
    <property type="match status" value="1"/>
</dbReference>
<evidence type="ECO:0000256" key="1">
    <source>
        <dbReference type="ARBA" id="ARBA00022670"/>
    </source>
</evidence>
<evidence type="ECO:0000259" key="7">
    <source>
        <dbReference type="PROSITE" id="PS50240"/>
    </source>
</evidence>
<dbReference type="InterPro" id="IPR009003">
    <property type="entry name" value="Peptidase_S1_PA"/>
</dbReference>
<dbReference type="PANTHER" id="PTHR24252">
    <property type="entry name" value="ACROSIN-RELATED"/>
    <property type="match status" value="1"/>
</dbReference>
<dbReference type="PROSITE" id="PS01180">
    <property type="entry name" value="CUB"/>
    <property type="match status" value="1"/>
</dbReference>
<dbReference type="Gene3D" id="2.60.120.290">
    <property type="entry name" value="Spermadhesin, CUB domain"/>
    <property type="match status" value="1"/>
</dbReference>
<reference evidence="10" key="1">
    <citation type="submission" date="2012-12" db="EMBL/GenBank/DDBJ databases">
        <authorList>
            <person name="Hellsten U."/>
            <person name="Grimwood J."/>
            <person name="Chapman J.A."/>
            <person name="Shapiro H."/>
            <person name="Aerts A."/>
            <person name="Otillar R.P."/>
            <person name="Terry A.Y."/>
            <person name="Boore J.L."/>
            <person name="Simakov O."/>
            <person name="Marletaz F."/>
            <person name="Cho S.-J."/>
            <person name="Edsinger-Gonzales E."/>
            <person name="Havlak P."/>
            <person name="Kuo D.-H."/>
            <person name="Larsson T."/>
            <person name="Lv J."/>
            <person name="Arendt D."/>
            <person name="Savage R."/>
            <person name="Osoegawa K."/>
            <person name="de Jong P."/>
            <person name="Lindberg D.R."/>
            <person name="Seaver E.C."/>
            <person name="Weisblat D.A."/>
            <person name="Putnam N.H."/>
            <person name="Grigoriev I.V."/>
            <person name="Rokhsar D.S."/>
        </authorList>
    </citation>
    <scope>NUCLEOTIDE SEQUENCE</scope>
</reference>
<evidence type="ECO:0008006" key="11">
    <source>
        <dbReference type="Google" id="ProtNLM"/>
    </source>
</evidence>
<dbReference type="InParanoid" id="T1EEZ1"/>
<accession>T1EEZ1</accession>
<keyword evidence="10" id="KW-1185">Reference proteome</keyword>
<evidence type="ECO:0000313" key="8">
    <source>
        <dbReference type="EMBL" id="ESO08539.1"/>
    </source>
</evidence>
<dbReference type="SUPFAM" id="SSF50494">
    <property type="entry name" value="Trypsin-like serine proteases"/>
    <property type="match status" value="1"/>
</dbReference>
<dbReference type="PROSITE" id="PS50240">
    <property type="entry name" value="TRYPSIN_DOM"/>
    <property type="match status" value="1"/>
</dbReference>
<dbReference type="GO" id="GO:0008236">
    <property type="term" value="F:serine-type peptidase activity"/>
    <property type="evidence" value="ECO:0000318"/>
    <property type="project" value="GO_Central"/>
</dbReference>
<dbReference type="PRINTS" id="PR00722">
    <property type="entry name" value="CHYMOTRYPSIN"/>
</dbReference>
<reference evidence="8 10" key="2">
    <citation type="journal article" date="2013" name="Nature">
        <title>Insights into bilaterian evolution from three spiralian genomes.</title>
        <authorList>
            <person name="Simakov O."/>
            <person name="Marletaz F."/>
            <person name="Cho S.J."/>
            <person name="Edsinger-Gonzales E."/>
            <person name="Havlak P."/>
            <person name="Hellsten U."/>
            <person name="Kuo D.H."/>
            <person name="Larsson T."/>
            <person name="Lv J."/>
            <person name="Arendt D."/>
            <person name="Savage R."/>
            <person name="Osoegawa K."/>
            <person name="de Jong P."/>
            <person name="Grimwood J."/>
            <person name="Chapman J.A."/>
            <person name="Shapiro H."/>
            <person name="Aerts A."/>
            <person name="Otillar R.P."/>
            <person name="Terry A.Y."/>
            <person name="Boore J.L."/>
            <person name="Grigoriev I.V."/>
            <person name="Lindberg D.R."/>
            <person name="Seaver E.C."/>
            <person name="Weisblat D.A."/>
            <person name="Putnam N.H."/>
            <person name="Rokhsar D.S."/>
        </authorList>
    </citation>
    <scope>NUCLEOTIDE SEQUENCE</scope>
</reference>
<keyword evidence="2" id="KW-0378">Hydrolase</keyword>
<evidence type="ECO:0000256" key="2">
    <source>
        <dbReference type="ARBA" id="ARBA00022801"/>
    </source>
</evidence>
<dbReference type="OrthoDB" id="10012881at2759"/>
<sequence length="345" mass="37977">MKLTFQVMDIESSPLCGYDSVSVWDVVNEKGVPLGKFCGKTLPVETLKSTGRFLFVYFITDKSKGDGKFAIQYESVNPKPPEPSDDMCGKPAIQPSTRIVNGYQAVPHSWPWQVSIRLVIGSKQYHICGGSVISSSVIATAAHCFFDEKHKPHDFRSLKVVVGDHDQKTNLDGKTQSPAIQKVIYHQSYNPNSASSPYDIAVMLLQTPLTFDSSVSPICLPREDVSVNSLCFATGWGDTNETGDETVLNQVRLPIVSYTFCSQREYYGSQIIATMLCAGYDEGGKDACQGDSGGPLACYNNINKRWYLQGITSWGAGCAKPKRPGIYTRVTKYLGWIYQNSGVIS</sequence>
<dbReference type="PROSITE" id="PS00135">
    <property type="entry name" value="TRYPSIN_SER"/>
    <property type="match status" value="1"/>
</dbReference>
<dbReference type="HOGENOM" id="CLU_006842_0_4_1"/>
<name>T1EEZ1_HELRO</name>
<dbReference type="InterPro" id="IPR001254">
    <property type="entry name" value="Trypsin_dom"/>
</dbReference>
<evidence type="ECO:0000256" key="3">
    <source>
        <dbReference type="ARBA" id="ARBA00022825"/>
    </source>
</evidence>
<dbReference type="Proteomes" id="UP000015101">
    <property type="component" value="Unassembled WGS sequence"/>
</dbReference>
<keyword evidence="1" id="KW-0645">Protease</keyword>
<dbReference type="EMBL" id="KB096080">
    <property type="protein sequence ID" value="ESO08539.1"/>
    <property type="molecule type" value="Genomic_DNA"/>
</dbReference>
<evidence type="ECO:0000256" key="5">
    <source>
        <dbReference type="PROSITE-ProRule" id="PRU00059"/>
    </source>
</evidence>
<dbReference type="InterPro" id="IPR043504">
    <property type="entry name" value="Peptidase_S1_PA_chymotrypsin"/>
</dbReference>
<dbReference type="GO" id="GO:0004252">
    <property type="term" value="F:serine-type endopeptidase activity"/>
    <property type="evidence" value="ECO:0007669"/>
    <property type="project" value="InterPro"/>
</dbReference>
<keyword evidence="3" id="KW-0720">Serine protease</keyword>
<dbReference type="EMBL" id="AMQM01003286">
    <property type="status" value="NOT_ANNOTATED_CDS"/>
    <property type="molecule type" value="Genomic_DNA"/>
</dbReference>
<protein>
    <recommendedName>
        <fullName evidence="11">Peptidase S1 domain-containing protein</fullName>
    </recommendedName>
</protein>
<evidence type="ECO:0000256" key="4">
    <source>
        <dbReference type="ARBA" id="ARBA00023157"/>
    </source>
</evidence>
<keyword evidence="4" id="KW-1015">Disulfide bond</keyword>
<dbReference type="eggNOG" id="KOG3627">
    <property type="taxonomic scope" value="Eukaryota"/>
</dbReference>
<dbReference type="InterPro" id="IPR000859">
    <property type="entry name" value="CUB_dom"/>
</dbReference>
<dbReference type="CDD" id="cd00041">
    <property type="entry name" value="CUB"/>
    <property type="match status" value="1"/>
</dbReference>
<dbReference type="FunCoup" id="T1EEZ1">
    <property type="interactions" value="12"/>
</dbReference>
<evidence type="ECO:0000259" key="6">
    <source>
        <dbReference type="PROSITE" id="PS01180"/>
    </source>
</evidence>
<dbReference type="PANTHER" id="PTHR24252:SF7">
    <property type="entry name" value="HYALIN"/>
    <property type="match status" value="1"/>
</dbReference>
<evidence type="ECO:0000313" key="10">
    <source>
        <dbReference type="Proteomes" id="UP000015101"/>
    </source>
</evidence>
<dbReference type="InterPro" id="IPR033116">
    <property type="entry name" value="TRYPSIN_SER"/>
</dbReference>
<dbReference type="EnsemblMetazoa" id="HelroT110109">
    <property type="protein sequence ID" value="HelroP110109"/>
    <property type="gene ID" value="HelroG110109"/>
</dbReference>
<dbReference type="STRING" id="6412.T1EEZ1"/>
<comment type="caution">
    <text evidence="5">Lacks conserved residue(s) required for the propagation of feature annotation.</text>
</comment>
<feature type="domain" description="Peptidase S1" evidence="7">
    <location>
        <begin position="99"/>
        <end position="342"/>
    </location>
</feature>
<dbReference type="FunFam" id="2.40.10.10:FF:000003">
    <property type="entry name" value="Transmembrane serine protease 3"/>
    <property type="match status" value="1"/>
</dbReference>
<dbReference type="AlphaFoldDB" id="T1EEZ1"/>
<gene>
    <name evidence="9" type="primary">20195143</name>
    <name evidence="8" type="ORF">HELRODRAFT_110109</name>
</gene>
<dbReference type="GeneID" id="20195143"/>
<dbReference type="Gene3D" id="2.40.10.10">
    <property type="entry name" value="Trypsin-like serine proteases"/>
    <property type="match status" value="1"/>
</dbReference>
<reference evidence="9" key="3">
    <citation type="submission" date="2015-06" db="UniProtKB">
        <authorList>
            <consortium name="EnsemblMetazoa"/>
        </authorList>
    </citation>
    <scope>IDENTIFICATION</scope>
</reference>